<feature type="domain" description="DUF732" evidence="2">
    <location>
        <begin position="38"/>
        <end position="108"/>
    </location>
</feature>
<comment type="caution">
    <text evidence="3">The sequence shown here is derived from an EMBL/GenBank/DDBJ whole genome shotgun (WGS) entry which is preliminary data.</text>
</comment>
<evidence type="ECO:0000313" key="3">
    <source>
        <dbReference type="EMBL" id="ODQ87064.1"/>
    </source>
</evidence>
<feature type="chain" id="PRO_5039296894" description="DUF732 domain-containing protein" evidence="1">
    <location>
        <begin position="31"/>
        <end position="114"/>
    </location>
</feature>
<organism evidence="3 4">
    <name type="scientific">Mycolicibacterium flavescens</name>
    <name type="common">Mycobacterium flavescens</name>
    <dbReference type="NCBI Taxonomy" id="1776"/>
    <lineage>
        <taxon>Bacteria</taxon>
        <taxon>Bacillati</taxon>
        <taxon>Actinomycetota</taxon>
        <taxon>Actinomycetes</taxon>
        <taxon>Mycobacteriales</taxon>
        <taxon>Mycobacteriaceae</taxon>
        <taxon>Mycolicibacterium</taxon>
    </lineage>
</organism>
<dbReference type="STRING" id="1776.BHQ18_24980"/>
<keyword evidence="1" id="KW-0732">Signal</keyword>
<dbReference type="Proteomes" id="UP000094053">
    <property type="component" value="Unassembled WGS sequence"/>
</dbReference>
<protein>
    <recommendedName>
        <fullName evidence="2">DUF732 domain-containing protein</fullName>
    </recommendedName>
</protein>
<accession>A0A1E3RB34</accession>
<dbReference type="AlphaFoldDB" id="A0A1E3RB34"/>
<dbReference type="InterPro" id="IPR007969">
    <property type="entry name" value="DUF732"/>
</dbReference>
<evidence type="ECO:0000313" key="4">
    <source>
        <dbReference type="Proteomes" id="UP000094053"/>
    </source>
</evidence>
<feature type="signal peptide" evidence="1">
    <location>
        <begin position="1"/>
        <end position="30"/>
    </location>
</feature>
<evidence type="ECO:0000259" key="2">
    <source>
        <dbReference type="Pfam" id="PF05305"/>
    </source>
</evidence>
<keyword evidence="4" id="KW-1185">Reference proteome</keyword>
<dbReference type="EMBL" id="MIHA01000025">
    <property type="protein sequence ID" value="ODQ87064.1"/>
    <property type="molecule type" value="Genomic_DNA"/>
</dbReference>
<reference evidence="4" key="1">
    <citation type="submission" date="2016-09" db="EMBL/GenBank/DDBJ databases">
        <authorList>
            <person name="Greninger A.L."/>
            <person name="Jerome K.R."/>
            <person name="Mcnair B."/>
            <person name="Wallis C."/>
            <person name="Fang F."/>
        </authorList>
    </citation>
    <scope>NUCLEOTIDE SEQUENCE [LARGE SCALE GENOMIC DNA]</scope>
    <source>
        <strain evidence="4">M6</strain>
    </source>
</reference>
<dbReference type="Pfam" id="PF05305">
    <property type="entry name" value="DUF732"/>
    <property type="match status" value="1"/>
</dbReference>
<sequence>MRISRISTLPVRMMVAAVVGLLIALAPMNAATARADAADDAFIAALHAAGVQFGDSDIAKGMAKGFCKQMKKSTKNFAWAISGLVTGGIPRQVATTFAGEAAKAYCPDVIRTFT</sequence>
<proteinExistence type="predicted"/>
<evidence type="ECO:0000256" key="1">
    <source>
        <dbReference type="SAM" id="SignalP"/>
    </source>
</evidence>
<name>A0A1E3RB34_MYCFV</name>
<gene>
    <name evidence="3" type="ORF">BHQ18_24980</name>
</gene>